<dbReference type="RefSeq" id="WP_006106127.1">
    <property type="nucleotide sequence ID" value="NZ_DS989877.1"/>
</dbReference>
<accession>B4W464</accession>
<reference evidence="1 2" key="1">
    <citation type="submission" date="2008-07" db="EMBL/GenBank/DDBJ databases">
        <authorList>
            <person name="Tandeau de Marsac N."/>
            <person name="Ferriera S."/>
            <person name="Johnson J."/>
            <person name="Kravitz S."/>
            <person name="Beeson K."/>
            <person name="Sutton G."/>
            <person name="Rogers Y.-H."/>
            <person name="Friedman R."/>
            <person name="Frazier M."/>
            <person name="Venter J.C."/>
        </authorList>
    </citation>
    <scope>NUCLEOTIDE SEQUENCE [LARGE SCALE GENOMIC DNA]</scope>
    <source>
        <strain evidence="1 2">PCC 7420</strain>
    </source>
</reference>
<protein>
    <submittedName>
        <fullName evidence="1">Uncharacterized protein</fullName>
    </submittedName>
</protein>
<gene>
    <name evidence="1" type="ORF">MC7420_6631</name>
</gene>
<dbReference type="Proteomes" id="UP000003835">
    <property type="component" value="Unassembled WGS sequence"/>
</dbReference>
<proteinExistence type="predicted"/>
<evidence type="ECO:0000313" key="2">
    <source>
        <dbReference type="Proteomes" id="UP000003835"/>
    </source>
</evidence>
<name>B4W464_9CYAN</name>
<dbReference type="HOGENOM" id="CLU_2615914_0_0_3"/>
<keyword evidence="2" id="KW-1185">Reference proteome</keyword>
<dbReference type="EMBL" id="DS989877">
    <property type="protein sequence ID" value="EDX71031.1"/>
    <property type="molecule type" value="Genomic_DNA"/>
</dbReference>
<organism evidence="1 2">
    <name type="scientific">Coleofasciculus chthonoplastes PCC 7420</name>
    <dbReference type="NCBI Taxonomy" id="118168"/>
    <lineage>
        <taxon>Bacteria</taxon>
        <taxon>Bacillati</taxon>
        <taxon>Cyanobacteriota</taxon>
        <taxon>Cyanophyceae</taxon>
        <taxon>Coleofasciculales</taxon>
        <taxon>Coleofasciculaceae</taxon>
        <taxon>Coleofasciculus</taxon>
    </lineage>
</organism>
<evidence type="ECO:0000313" key="1">
    <source>
        <dbReference type="EMBL" id="EDX71031.1"/>
    </source>
</evidence>
<dbReference type="AlphaFoldDB" id="B4W464"/>
<sequence>MWLEQSALLTGDLARVLALVHQGITTAAHQALRVTERVTERSVRLNFDRLSCRAHAARLSARRTSEVRGVAYCLLTIA</sequence>